<name>A0A1X1PDJ0_9BURK</name>
<dbReference type="EMBL" id="CADIKG010000003">
    <property type="protein sequence ID" value="CAB3753600.1"/>
    <property type="molecule type" value="Genomic_DNA"/>
</dbReference>
<keyword evidence="2" id="KW-0418">Kinase</keyword>
<sequence>MSDNIVWIVDIDASLEEAPILAQRGIAWLAEQGIVQSVPESDHALRGGDFYRPGTNAAAWSEHISLGNDWCGVGLETEHTVFHSGPGPNDVRCPHCSSAHSLDEVPWGDAVSAWHANEADDTLACPACGRAARIVDWTFLELDWAFGNLGFGFTNWLIAPRLAAELGKILGHRVKIVHQHI</sequence>
<evidence type="ECO:0000313" key="1">
    <source>
        <dbReference type="EMBL" id="CAB3753600.1"/>
    </source>
</evidence>
<dbReference type="GO" id="GO:0004674">
    <property type="term" value="F:protein serine/threonine kinase activity"/>
    <property type="evidence" value="ECO:0007669"/>
    <property type="project" value="UniProtKB-KW"/>
</dbReference>
<reference evidence="2 3" key="1">
    <citation type="submission" date="2017-04" db="EMBL/GenBank/DDBJ databases">
        <title>Burkholderia puraquae sp. nov., a novel Burkholderia cepacia complex species from hospital setting samples.</title>
        <authorList>
            <person name="Martina P."/>
            <person name="Leguizamon M."/>
            <person name="Prieto C."/>
            <person name="Sousa S."/>
            <person name="Montanaro P."/>
            <person name="Draghi W."/>
            <person name="Staembler M."/>
            <person name="Bettiol M."/>
            <person name="Figoli C."/>
            <person name="Palau J."/>
            <person name="Alvarez F."/>
            <person name="Benetti S."/>
            <person name="Anchat E."/>
            <person name="Vescina C."/>
            <person name="Ferreras J."/>
            <person name="Lasch P."/>
            <person name="Lagares A."/>
            <person name="Zorreguieta A."/>
            <person name="Yantorno O."/>
            <person name="Bosch A."/>
        </authorList>
    </citation>
    <scope>NUCLEOTIDE SEQUENCE [LARGE SCALE GENOMIC DNA]</scope>
    <source>
        <strain evidence="2 3">CAMPA 1040</strain>
    </source>
</reference>
<proteinExistence type="predicted"/>
<evidence type="ECO:0000313" key="2">
    <source>
        <dbReference type="EMBL" id="ORT83957.1"/>
    </source>
</evidence>
<evidence type="ECO:0000313" key="4">
    <source>
        <dbReference type="Proteomes" id="UP000494135"/>
    </source>
</evidence>
<accession>A0A1X1PDJ0</accession>
<dbReference type="EMBL" id="NBYX01000011">
    <property type="protein sequence ID" value="ORT83957.1"/>
    <property type="molecule type" value="Genomic_DNA"/>
</dbReference>
<keyword evidence="2" id="KW-0808">Transferase</keyword>
<dbReference type="Proteomes" id="UP000193146">
    <property type="component" value="Unassembled WGS sequence"/>
</dbReference>
<protein>
    <submittedName>
        <fullName evidence="2">Serine/threonine protein kinase</fullName>
    </submittedName>
</protein>
<dbReference type="Proteomes" id="UP000494135">
    <property type="component" value="Unassembled WGS sequence"/>
</dbReference>
<organism evidence="2 3">
    <name type="scientific">Burkholderia puraquae</name>
    <dbReference type="NCBI Taxonomy" id="1904757"/>
    <lineage>
        <taxon>Bacteria</taxon>
        <taxon>Pseudomonadati</taxon>
        <taxon>Pseudomonadota</taxon>
        <taxon>Betaproteobacteria</taxon>
        <taxon>Burkholderiales</taxon>
        <taxon>Burkholderiaceae</taxon>
        <taxon>Burkholderia</taxon>
        <taxon>Burkholderia cepacia complex</taxon>
    </lineage>
</organism>
<gene>
    <name evidence="2" type="ORF">B7G54_21190</name>
    <name evidence="1" type="ORF">LMG29660_02135</name>
</gene>
<dbReference type="AlphaFoldDB" id="A0A1X1PDJ0"/>
<dbReference type="RefSeq" id="WP_085040858.1">
    <property type="nucleotide sequence ID" value="NZ_CADIKG010000003.1"/>
</dbReference>
<reference evidence="1 4" key="2">
    <citation type="submission" date="2020-04" db="EMBL/GenBank/DDBJ databases">
        <authorList>
            <person name="De Canck E."/>
        </authorList>
    </citation>
    <scope>NUCLEOTIDE SEQUENCE [LARGE SCALE GENOMIC DNA]</scope>
    <source>
        <strain evidence="1 4">LMG 29660</strain>
    </source>
</reference>
<keyword evidence="3" id="KW-1185">Reference proteome</keyword>
<evidence type="ECO:0000313" key="3">
    <source>
        <dbReference type="Proteomes" id="UP000193146"/>
    </source>
</evidence>
<keyword evidence="2" id="KW-0723">Serine/threonine-protein kinase</keyword>
<dbReference type="OrthoDB" id="6919284at2"/>